<dbReference type="PANTHER" id="PTHR45839:SF7">
    <property type="entry name" value="SUCROSE SYNTHASE 1"/>
    <property type="match status" value="1"/>
</dbReference>
<evidence type="ECO:0000256" key="5">
    <source>
        <dbReference type="ARBA" id="ARBA00049030"/>
    </source>
</evidence>
<evidence type="ECO:0000256" key="2">
    <source>
        <dbReference type="ARBA" id="ARBA00012540"/>
    </source>
</evidence>
<dbReference type="PANTHER" id="PTHR45839">
    <property type="match status" value="1"/>
</dbReference>
<dbReference type="EC" id="2.4.1.13" evidence="2"/>
<dbReference type="Gene3D" id="3.10.450.330">
    <property type="match status" value="1"/>
</dbReference>
<evidence type="ECO:0000313" key="9">
    <source>
        <dbReference type="EMBL" id="KIY96079.1"/>
    </source>
</evidence>
<dbReference type="InterPro" id="IPR012820">
    <property type="entry name" value="Sucrose_synthase_pln/cyn"/>
</dbReference>
<reference evidence="9 10" key="1">
    <citation type="journal article" date="2013" name="BMC Genomics">
        <title>Reconstruction of the lipid metabolism for the microalga Monoraphidium neglectum from its genome sequence reveals characteristics suitable for biofuel production.</title>
        <authorList>
            <person name="Bogen C."/>
            <person name="Al-Dilaimi A."/>
            <person name="Albersmeier A."/>
            <person name="Wichmann J."/>
            <person name="Grundmann M."/>
            <person name="Rupp O."/>
            <person name="Lauersen K.J."/>
            <person name="Blifernez-Klassen O."/>
            <person name="Kalinowski J."/>
            <person name="Goesmann A."/>
            <person name="Mussgnug J.H."/>
            <person name="Kruse O."/>
        </authorList>
    </citation>
    <scope>NUCLEOTIDE SEQUENCE [LARGE SCALE GENOMIC DNA]</scope>
    <source>
        <strain evidence="9 10">SAG 48.87</strain>
    </source>
</reference>
<dbReference type="GeneID" id="25729190"/>
<dbReference type="GO" id="GO:0016157">
    <property type="term" value="F:sucrose synthase activity"/>
    <property type="evidence" value="ECO:0007669"/>
    <property type="project" value="UniProtKB-EC"/>
</dbReference>
<feature type="domain" description="Sucrose synthase N-terminal" evidence="7">
    <location>
        <begin position="101"/>
        <end position="213"/>
    </location>
</feature>
<dbReference type="InterPro" id="IPR056736">
    <property type="entry name" value="SUS_EPBD"/>
</dbReference>
<protein>
    <recommendedName>
        <fullName evidence="2">sucrose synthase</fullName>
        <ecNumber evidence="2">2.4.1.13</ecNumber>
    </recommendedName>
</protein>
<dbReference type="RefSeq" id="XP_013895099.1">
    <property type="nucleotide sequence ID" value="XM_014039645.1"/>
</dbReference>
<dbReference type="STRING" id="145388.A0A0D2LXC3"/>
<dbReference type="Gene3D" id="1.20.120.1230">
    <property type="match status" value="1"/>
</dbReference>
<dbReference type="Pfam" id="PF24861">
    <property type="entry name" value="SUS_N"/>
    <property type="match status" value="1"/>
</dbReference>
<evidence type="ECO:0000259" key="8">
    <source>
        <dbReference type="Pfam" id="PF24862"/>
    </source>
</evidence>
<evidence type="ECO:0000259" key="7">
    <source>
        <dbReference type="Pfam" id="PF24861"/>
    </source>
</evidence>
<feature type="region of interest" description="Disordered" evidence="6">
    <location>
        <begin position="1"/>
        <end position="95"/>
    </location>
</feature>
<accession>A0A0D2LXC3</accession>
<evidence type="ECO:0000256" key="6">
    <source>
        <dbReference type="SAM" id="MobiDB-lite"/>
    </source>
</evidence>
<dbReference type="EMBL" id="KK103170">
    <property type="protein sequence ID" value="KIY96079.1"/>
    <property type="molecule type" value="Genomic_DNA"/>
</dbReference>
<comment type="catalytic activity">
    <reaction evidence="5">
        <text>an NDP-alpha-D-glucose + D-fructose = a ribonucleoside 5'-diphosphate + sucrose + H(+)</text>
        <dbReference type="Rhea" id="RHEA:16241"/>
        <dbReference type="ChEBI" id="CHEBI:15378"/>
        <dbReference type="ChEBI" id="CHEBI:17992"/>
        <dbReference type="ChEBI" id="CHEBI:37721"/>
        <dbReference type="ChEBI" id="CHEBI:57930"/>
        <dbReference type="ChEBI" id="CHEBI:76533"/>
        <dbReference type="EC" id="2.4.1.13"/>
    </reaction>
</comment>
<feature type="compositionally biased region" description="Polar residues" evidence="6">
    <location>
        <begin position="48"/>
        <end position="68"/>
    </location>
</feature>
<evidence type="ECO:0000256" key="1">
    <source>
        <dbReference type="ARBA" id="ARBA00005894"/>
    </source>
</evidence>
<dbReference type="InterPro" id="IPR056735">
    <property type="entry name" value="SUS_N"/>
</dbReference>
<feature type="domain" description="Sucrose synthase EPBD" evidence="8">
    <location>
        <begin position="250"/>
        <end position="352"/>
    </location>
</feature>
<dbReference type="Proteomes" id="UP000054498">
    <property type="component" value="Unassembled WGS sequence"/>
</dbReference>
<evidence type="ECO:0000256" key="4">
    <source>
        <dbReference type="ARBA" id="ARBA00022679"/>
    </source>
</evidence>
<evidence type="ECO:0000313" key="10">
    <source>
        <dbReference type="Proteomes" id="UP000054498"/>
    </source>
</evidence>
<dbReference type="AlphaFoldDB" id="A0A0D2LXC3"/>
<feature type="compositionally biased region" description="Low complexity" evidence="6">
    <location>
        <begin position="69"/>
        <end position="78"/>
    </location>
</feature>
<keyword evidence="4 9" id="KW-0808">Transferase</keyword>
<proteinExistence type="inferred from homology"/>
<dbReference type="OrthoDB" id="523592at2759"/>
<feature type="compositionally biased region" description="Low complexity" evidence="6">
    <location>
        <begin position="12"/>
        <end position="26"/>
    </location>
</feature>
<feature type="compositionally biased region" description="Basic and acidic residues" evidence="6">
    <location>
        <begin position="1"/>
        <end position="11"/>
    </location>
</feature>
<dbReference type="KEGG" id="mng:MNEG_11883"/>
<name>A0A0D2LXC3_9CHLO</name>
<dbReference type="GO" id="GO:0005985">
    <property type="term" value="P:sucrose metabolic process"/>
    <property type="evidence" value="ECO:0007669"/>
    <property type="project" value="InterPro"/>
</dbReference>
<sequence length="372" mass="40332">MPTEVSERDAAPRATAAGEAATADTPPTKPVCDPSLPVKLDSLRISPPDQQQQQRPTIFTSSDAQRTTAAAVASQRSPARPPPLSPSMSRVLGRRGSFSERPIDVVRMALVTQRNEMCSLVARITEAGSSSPILMPHILVDELSAIAAETNNSGLMTSPLTTLFKTGVEVVVQAPSIAIALRPKPGSWLYVLVHSDNLTADEITTSQYLAFKERLRDGSVDENPYAVMEIDMGPFNRDLPRMQMSRSIGQGVQFLNRHLSATMFGGQGYGGGYGGGGNMPPSEGKTQLFEFLRTLKHKGQSLMLNPGKLVTLGQLRDALLRADKALDALDDEVEWSEVSSRLYDLGFERGWGCDVGRVKANMRLLLEILQVG</sequence>
<gene>
    <name evidence="9" type="ORF">MNEG_11883</name>
</gene>
<evidence type="ECO:0000256" key="3">
    <source>
        <dbReference type="ARBA" id="ARBA00022676"/>
    </source>
</evidence>
<keyword evidence="10" id="KW-1185">Reference proteome</keyword>
<organism evidence="9 10">
    <name type="scientific">Monoraphidium neglectum</name>
    <dbReference type="NCBI Taxonomy" id="145388"/>
    <lineage>
        <taxon>Eukaryota</taxon>
        <taxon>Viridiplantae</taxon>
        <taxon>Chlorophyta</taxon>
        <taxon>core chlorophytes</taxon>
        <taxon>Chlorophyceae</taxon>
        <taxon>CS clade</taxon>
        <taxon>Sphaeropleales</taxon>
        <taxon>Selenastraceae</taxon>
        <taxon>Monoraphidium</taxon>
    </lineage>
</organism>
<dbReference type="Pfam" id="PF24862">
    <property type="entry name" value="SUS_EPBD"/>
    <property type="match status" value="1"/>
</dbReference>
<keyword evidence="3 9" id="KW-0328">Glycosyltransferase</keyword>
<comment type="similarity">
    <text evidence="1">Belongs to the glycosyltransferase 1 family. Plant sucrose synthase subfamily.</text>
</comment>